<protein>
    <submittedName>
        <fullName evidence="2">Uncharacterized protein</fullName>
    </submittedName>
</protein>
<sequence length="71" mass="7629">MPQETTKSNSLKRSYPGGEDDHLRKETDGVLSNVISILKSHEKQDSGSNSVPQIPTVKGSVPPPNTPCAKD</sequence>
<dbReference type="EMBL" id="GL379786">
    <property type="protein sequence ID" value="EGT30538.1"/>
    <property type="molecule type" value="Genomic_DNA"/>
</dbReference>
<keyword evidence="3" id="KW-1185">Reference proteome</keyword>
<name>G0M8E9_CAEBE</name>
<organism evidence="3">
    <name type="scientific">Caenorhabditis brenneri</name>
    <name type="common">Nematode worm</name>
    <dbReference type="NCBI Taxonomy" id="135651"/>
    <lineage>
        <taxon>Eukaryota</taxon>
        <taxon>Metazoa</taxon>
        <taxon>Ecdysozoa</taxon>
        <taxon>Nematoda</taxon>
        <taxon>Chromadorea</taxon>
        <taxon>Rhabditida</taxon>
        <taxon>Rhabditina</taxon>
        <taxon>Rhabditomorpha</taxon>
        <taxon>Rhabditoidea</taxon>
        <taxon>Rhabditidae</taxon>
        <taxon>Peloderinae</taxon>
        <taxon>Caenorhabditis</taxon>
    </lineage>
</organism>
<dbReference type="OrthoDB" id="5783929at2759"/>
<dbReference type="InParanoid" id="G0M8E9"/>
<reference evidence="3" key="1">
    <citation type="submission" date="2011-07" db="EMBL/GenBank/DDBJ databases">
        <authorList>
            <consortium name="Caenorhabditis brenneri Sequencing and Analysis Consortium"/>
            <person name="Wilson R.K."/>
        </authorList>
    </citation>
    <scope>NUCLEOTIDE SEQUENCE [LARGE SCALE GENOMIC DNA]</scope>
    <source>
        <strain evidence="3">PB2801</strain>
    </source>
</reference>
<evidence type="ECO:0000313" key="2">
    <source>
        <dbReference type="EMBL" id="EGT30538.1"/>
    </source>
</evidence>
<dbReference type="eggNOG" id="KOG1430">
    <property type="taxonomic scope" value="Eukaryota"/>
</dbReference>
<dbReference type="FunCoup" id="G0M8E9">
    <property type="interactions" value="54"/>
</dbReference>
<dbReference type="Proteomes" id="UP000008068">
    <property type="component" value="Unassembled WGS sequence"/>
</dbReference>
<feature type="region of interest" description="Disordered" evidence="1">
    <location>
        <begin position="39"/>
        <end position="71"/>
    </location>
</feature>
<dbReference type="STRING" id="135651.G0M8E9"/>
<feature type="compositionally biased region" description="Pro residues" evidence="1">
    <location>
        <begin position="61"/>
        <end position="71"/>
    </location>
</feature>
<evidence type="ECO:0000313" key="3">
    <source>
        <dbReference type="Proteomes" id="UP000008068"/>
    </source>
</evidence>
<evidence type="ECO:0000256" key="1">
    <source>
        <dbReference type="SAM" id="MobiDB-lite"/>
    </source>
</evidence>
<feature type="compositionally biased region" description="Polar residues" evidence="1">
    <location>
        <begin position="1"/>
        <end position="12"/>
    </location>
</feature>
<accession>G0M8E9</accession>
<gene>
    <name evidence="2" type="ORF">CAEBREN_06392</name>
</gene>
<proteinExistence type="predicted"/>
<dbReference type="OMA" id="MPHETKK"/>
<feature type="region of interest" description="Disordered" evidence="1">
    <location>
        <begin position="1"/>
        <end position="27"/>
    </location>
</feature>
<dbReference type="AlphaFoldDB" id="G0M8E9"/>
<dbReference type="HOGENOM" id="CLU_2742291_0_0_1"/>